<gene>
    <name evidence="2" type="ORF">L3V18_10840</name>
</gene>
<dbReference type="EMBL" id="JAKJPO010000005">
    <property type="protein sequence ID" value="MCF7222276.1"/>
    <property type="molecule type" value="Genomic_DNA"/>
</dbReference>
<evidence type="ECO:0000256" key="1">
    <source>
        <dbReference type="SAM" id="MobiDB-lite"/>
    </source>
</evidence>
<protein>
    <submittedName>
        <fullName evidence="2">Uncharacterized protein</fullName>
    </submittedName>
</protein>
<organism evidence="2 3">
    <name type="scientific">Marilutibacter chinensis</name>
    <dbReference type="NCBI Taxonomy" id="2912247"/>
    <lineage>
        <taxon>Bacteria</taxon>
        <taxon>Pseudomonadati</taxon>
        <taxon>Pseudomonadota</taxon>
        <taxon>Gammaproteobacteria</taxon>
        <taxon>Lysobacterales</taxon>
        <taxon>Lysobacteraceae</taxon>
        <taxon>Marilutibacter</taxon>
    </lineage>
</organism>
<dbReference type="Proteomes" id="UP001430796">
    <property type="component" value="Unassembled WGS sequence"/>
</dbReference>
<comment type="caution">
    <text evidence="2">The sequence shown here is derived from an EMBL/GenBank/DDBJ whole genome shotgun (WGS) entry which is preliminary data.</text>
</comment>
<reference evidence="2" key="2">
    <citation type="submission" date="2022-01" db="EMBL/GenBank/DDBJ databases">
        <authorList>
            <person name="Zhou L.Y."/>
        </authorList>
    </citation>
    <scope>NUCLEOTIDE SEQUENCE</scope>
    <source>
        <strain evidence="2">TLK-CK17</strain>
    </source>
</reference>
<proteinExistence type="predicted"/>
<reference evidence="2" key="1">
    <citation type="submission" date="2022-01" db="EMBL/GenBank/DDBJ databases">
        <title>Lysobacter chinensis sp. nov., a bacterium isolated from cow dung compost.</title>
        <authorList>
            <person name="Liu Y."/>
        </authorList>
    </citation>
    <scope>NUCLEOTIDE SEQUENCE</scope>
    <source>
        <strain evidence="2">TLK-CK17</strain>
    </source>
</reference>
<feature type="region of interest" description="Disordered" evidence="1">
    <location>
        <begin position="1"/>
        <end position="39"/>
    </location>
</feature>
<dbReference type="RefSeq" id="WP_237054735.1">
    <property type="nucleotide sequence ID" value="NZ_JAKJPO010000005.1"/>
</dbReference>
<feature type="compositionally biased region" description="Pro residues" evidence="1">
    <location>
        <begin position="17"/>
        <end position="34"/>
    </location>
</feature>
<sequence length="242" mass="25516">MTSPEPGGAPERTDAGRPPPPVPPVEAPSPPAPTAPTVDVPLRNAVLEFSERYLKRTLTEAERDTLERLVADGMRLSPSPPATPDPMKLVADAVRAGQRSIDQTLSQAREDATRQLERAAAGADSETHDLLRLLEKAEDLGSLRPSRLHPGQSSTSHVLMTQIADRLANLVKKEVESLFQTRFGLLAQQLEQALAALSASSDASAKEPSSPRAHAAEAAPAQPPSTKSAAASAKRGQGRAGA</sequence>
<keyword evidence="3" id="KW-1185">Reference proteome</keyword>
<evidence type="ECO:0000313" key="3">
    <source>
        <dbReference type="Proteomes" id="UP001430796"/>
    </source>
</evidence>
<feature type="compositionally biased region" description="Low complexity" evidence="1">
    <location>
        <begin position="196"/>
        <end position="233"/>
    </location>
</feature>
<name>A0ABS9HTP9_9GAMM</name>
<evidence type="ECO:0000313" key="2">
    <source>
        <dbReference type="EMBL" id="MCF7222276.1"/>
    </source>
</evidence>
<accession>A0ABS9HTP9</accession>
<feature type="region of interest" description="Disordered" evidence="1">
    <location>
        <begin position="196"/>
        <end position="242"/>
    </location>
</feature>